<dbReference type="SMART" id="SM00382">
    <property type="entry name" value="AAA"/>
    <property type="match status" value="1"/>
</dbReference>
<dbReference type="RefSeq" id="WP_341439752.1">
    <property type="nucleotide sequence ID" value="NZ_FOWF01000015.1"/>
</dbReference>
<dbReference type="GO" id="GO:0016887">
    <property type="term" value="F:ATP hydrolysis activity"/>
    <property type="evidence" value="ECO:0007669"/>
    <property type="project" value="InterPro"/>
</dbReference>
<dbReference type="InterPro" id="IPR003593">
    <property type="entry name" value="AAA+_ATPase"/>
</dbReference>
<protein>
    <submittedName>
        <fullName evidence="4">ATPase family associated with various cellular activities (AAA)</fullName>
    </submittedName>
</protein>
<dbReference type="InterPro" id="IPR003959">
    <property type="entry name" value="ATPase_AAA_core"/>
</dbReference>
<evidence type="ECO:0000259" key="3">
    <source>
        <dbReference type="SMART" id="SM00382"/>
    </source>
</evidence>
<dbReference type="Gene3D" id="3.40.50.300">
    <property type="entry name" value="P-loop containing nucleotide triphosphate hydrolases"/>
    <property type="match status" value="1"/>
</dbReference>
<dbReference type="GO" id="GO:0005524">
    <property type="term" value="F:ATP binding"/>
    <property type="evidence" value="ECO:0007669"/>
    <property type="project" value="InterPro"/>
</dbReference>
<dbReference type="Pfam" id="PF00004">
    <property type="entry name" value="AAA"/>
    <property type="match status" value="1"/>
</dbReference>
<feature type="region of interest" description="Disordered" evidence="2">
    <location>
        <begin position="503"/>
        <end position="528"/>
    </location>
</feature>
<feature type="domain" description="AAA+ ATPase" evidence="3">
    <location>
        <begin position="34"/>
        <end position="187"/>
    </location>
</feature>
<evidence type="ECO:0000313" key="5">
    <source>
        <dbReference type="Proteomes" id="UP000198817"/>
    </source>
</evidence>
<evidence type="ECO:0000256" key="2">
    <source>
        <dbReference type="SAM" id="MobiDB-lite"/>
    </source>
</evidence>
<gene>
    <name evidence="4" type="ORF">SAMN05216508_11413</name>
</gene>
<dbReference type="CDD" id="cd00009">
    <property type="entry name" value="AAA"/>
    <property type="match status" value="1"/>
</dbReference>
<sequence>MAMNIKQAKQEIRNTLRAYLSKDDLGNYLIPPKRQRPVLLMGPPGIGKTQIMEQIAEEEGIPLISYTMTHHTRQSVIGLPFIVHQQFQGEDTPVTEYTMSEILATVYEMMEKTGRQEGILFLDEINCVSETLTPVMLQFLQYKTFGNRKLPDGWLIVTAGNPPEYNKSAREFDVATMDRVKMIEVQEDFSVWKEYAYRNGIHGAIISYLDIKKENFFRIENTVDGMRFITARGWEDLSEMLQAYEKLGIRPDRQMISEYIQLPGIARDFAGYLDLYRKYQETYHVDEILRGKWKPVTTRSFQTAPFDEKLSVMGLLHARLSDKARETRRKDALAGALHSDLIRFRSGLEEGKDPGDRMEELADSVLRELKNAEEEKRLSGEERELLQKEYRILDGYTSDLRNEAAGASSDQAMDLVREWFAGVVEDRGKQVDDTSSSFDHAFGFLEQALGDSQEMVIFVTNVTAGYDTSWFVQNFGCEAYYRHNRELLFDDVEQKIRGEIRDAEAENQEAASARQQEGLQQIAEMLQK</sequence>
<accession>A0A1I7HAK6</accession>
<dbReference type="STRING" id="155865.SAMN05216515_11513"/>
<dbReference type="Proteomes" id="UP000198817">
    <property type="component" value="Unassembled WGS sequence"/>
</dbReference>
<dbReference type="SUPFAM" id="SSF52540">
    <property type="entry name" value="P-loop containing nucleoside triphosphate hydrolases"/>
    <property type="match status" value="1"/>
</dbReference>
<dbReference type="AlphaFoldDB" id="A0A1I7HAK6"/>
<keyword evidence="1" id="KW-0175">Coiled coil</keyword>
<evidence type="ECO:0000313" key="4">
    <source>
        <dbReference type="EMBL" id="SFU57536.1"/>
    </source>
</evidence>
<feature type="compositionally biased region" description="Polar residues" evidence="2">
    <location>
        <begin position="509"/>
        <end position="519"/>
    </location>
</feature>
<keyword evidence="5" id="KW-1185">Reference proteome</keyword>
<name>A0A1I7HAK6_9FIRM</name>
<reference evidence="4 5" key="1">
    <citation type="submission" date="2016-10" db="EMBL/GenBank/DDBJ databases">
        <authorList>
            <person name="de Groot N.N."/>
        </authorList>
    </citation>
    <scope>NUCLEOTIDE SEQUENCE [LARGE SCALE GENOMIC DNA]</scope>
    <source>
        <strain evidence="4 5">KHGC13</strain>
    </source>
</reference>
<organism evidence="4 5">
    <name type="scientific">Eubacterium pyruvativorans</name>
    <dbReference type="NCBI Taxonomy" id="155865"/>
    <lineage>
        <taxon>Bacteria</taxon>
        <taxon>Bacillati</taxon>
        <taxon>Bacillota</taxon>
        <taxon>Clostridia</taxon>
        <taxon>Eubacteriales</taxon>
        <taxon>Eubacteriaceae</taxon>
        <taxon>Eubacterium</taxon>
    </lineage>
</organism>
<dbReference type="InterPro" id="IPR027417">
    <property type="entry name" value="P-loop_NTPase"/>
</dbReference>
<evidence type="ECO:0000256" key="1">
    <source>
        <dbReference type="SAM" id="Coils"/>
    </source>
</evidence>
<proteinExistence type="predicted"/>
<dbReference type="EMBL" id="FPBT01000014">
    <property type="protein sequence ID" value="SFU57536.1"/>
    <property type="molecule type" value="Genomic_DNA"/>
</dbReference>
<feature type="coiled-coil region" evidence="1">
    <location>
        <begin position="355"/>
        <end position="389"/>
    </location>
</feature>